<name>A0ABZ2SW49_9ENTE</name>
<keyword evidence="5 6" id="KW-0378">Hydrolase</keyword>
<dbReference type="PANTHER" id="PTHR43330">
    <property type="entry name" value="METHIONINE AMINOPEPTIDASE"/>
    <property type="match status" value="1"/>
</dbReference>
<evidence type="ECO:0000313" key="9">
    <source>
        <dbReference type="EMBL" id="WYJ78169.1"/>
    </source>
</evidence>
<feature type="domain" description="Peptidase M24" evidence="8">
    <location>
        <begin position="12"/>
        <end position="239"/>
    </location>
</feature>
<dbReference type="InterPro" id="IPR000994">
    <property type="entry name" value="Pept_M24"/>
</dbReference>
<protein>
    <recommendedName>
        <fullName evidence="6 7">Methionine aminopeptidase</fullName>
        <shortName evidence="6">MAP</shortName>
        <shortName evidence="6">MetAP</shortName>
        <ecNumber evidence="6 7">3.4.11.18</ecNumber>
    </recommendedName>
    <alternativeName>
        <fullName evidence="6">Peptidase M</fullName>
    </alternativeName>
</protein>
<dbReference type="RefSeq" id="WP_207941667.1">
    <property type="nucleotide sequence ID" value="NZ_CP147251.1"/>
</dbReference>
<dbReference type="NCBIfam" id="TIGR00500">
    <property type="entry name" value="met_pdase_I"/>
    <property type="match status" value="1"/>
</dbReference>
<feature type="binding site" evidence="6">
    <location>
        <position position="168"/>
    </location>
    <ligand>
        <name>a divalent metal cation</name>
        <dbReference type="ChEBI" id="CHEBI:60240"/>
        <label>2</label>
        <note>catalytic</note>
    </ligand>
</feature>
<sequence>MTIIKSERELDLMHKAGKIVAECHQLVREVIRPGITTLEIDTLVEKTIREKGAIPSFINHHDFSYSICSSPNDVICHGFPDNQPLKDGDVITIDIGACYQGYHGDSGWTYAVGTVSGEIQAMMEHCEKSLYLGIQEALAGRRVGDIGYVIDSYAREHSYGNVYDFTGHGVGREIWEEPTVPHYGIRNKGARLKKGMVIAIEPMFTLGKTANYTEDDGWTVRTLDHSICVQYEHTVAITENGPEILTQL</sequence>
<keyword evidence="4 6" id="KW-0479">Metal-binding</keyword>
<dbReference type="EMBL" id="CP147251">
    <property type="protein sequence ID" value="WYJ78169.1"/>
    <property type="molecule type" value="Genomic_DNA"/>
</dbReference>
<feature type="binding site" evidence="6">
    <location>
        <position position="105"/>
    </location>
    <ligand>
        <name>a divalent metal cation</name>
        <dbReference type="ChEBI" id="CHEBI:60240"/>
        <label>2</label>
        <note>catalytic</note>
    </ligand>
</feature>
<accession>A0ABZ2SW49</accession>
<dbReference type="Pfam" id="PF00557">
    <property type="entry name" value="Peptidase_M24"/>
    <property type="match status" value="1"/>
</dbReference>
<dbReference type="HAMAP" id="MF_01974">
    <property type="entry name" value="MetAP_1"/>
    <property type="match status" value="1"/>
</dbReference>
<dbReference type="PANTHER" id="PTHR43330:SF17">
    <property type="entry name" value="METHIONINE AMINOPEPTIDASE"/>
    <property type="match status" value="1"/>
</dbReference>
<dbReference type="SUPFAM" id="SSF55920">
    <property type="entry name" value="Creatinase/aminopeptidase"/>
    <property type="match status" value="1"/>
</dbReference>
<dbReference type="Gene3D" id="3.90.230.10">
    <property type="entry name" value="Creatinase/methionine aminopeptidase superfamily"/>
    <property type="match status" value="1"/>
</dbReference>
<feature type="binding site" evidence="6">
    <location>
        <position position="105"/>
    </location>
    <ligand>
        <name>a divalent metal cation</name>
        <dbReference type="ChEBI" id="CHEBI:60240"/>
        <label>1</label>
    </ligand>
</feature>
<proteinExistence type="inferred from homology"/>
<dbReference type="InterPro" id="IPR036005">
    <property type="entry name" value="Creatinase/aminopeptidase-like"/>
</dbReference>
<feature type="binding site" evidence="6">
    <location>
        <position position="77"/>
    </location>
    <ligand>
        <name>substrate</name>
    </ligand>
</feature>
<evidence type="ECO:0000256" key="5">
    <source>
        <dbReference type="ARBA" id="ARBA00022801"/>
    </source>
</evidence>
<evidence type="ECO:0000256" key="4">
    <source>
        <dbReference type="ARBA" id="ARBA00022723"/>
    </source>
</evidence>
<evidence type="ECO:0000313" key="10">
    <source>
        <dbReference type="Proteomes" id="UP000664701"/>
    </source>
</evidence>
<feature type="binding site" evidence="6">
    <location>
        <position position="201"/>
    </location>
    <ligand>
        <name>a divalent metal cation</name>
        <dbReference type="ChEBI" id="CHEBI:60240"/>
        <label>2</label>
        <note>catalytic</note>
    </ligand>
</feature>
<keyword evidence="2 6" id="KW-0031">Aminopeptidase</keyword>
<evidence type="ECO:0000256" key="3">
    <source>
        <dbReference type="ARBA" id="ARBA00022670"/>
    </source>
</evidence>
<dbReference type="GO" id="GO:0004177">
    <property type="term" value="F:aminopeptidase activity"/>
    <property type="evidence" value="ECO:0007669"/>
    <property type="project" value="UniProtKB-KW"/>
</dbReference>
<evidence type="ECO:0000256" key="2">
    <source>
        <dbReference type="ARBA" id="ARBA00022438"/>
    </source>
</evidence>
<keyword evidence="3 6" id="KW-0645">Protease</keyword>
<comment type="function">
    <text evidence="1 6">Removes the N-terminal methionine from nascent proteins. The N-terminal methionine is often cleaved when the second residue in the primary sequence is small and uncharged (Met-Ala-, Cys, Gly, Pro, Ser, Thr, or Val). Requires deformylation of the N(alpha)-formylated initiator methionine before it can be hydrolyzed.</text>
</comment>
<feature type="binding site" evidence="6">
    <location>
        <position position="232"/>
    </location>
    <ligand>
        <name>a divalent metal cation</name>
        <dbReference type="ChEBI" id="CHEBI:60240"/>
        <label>2</label>
        <note>catalytic</note>
    </ligand>
</feature>
<comment type="subunit">
    <text evidence="6">Monomer.</text>
</comment>
<dbReference type="PRINTS" id="PR00599">
    <property type="entry name" value="MAPEPTIDASE"/>
</dbReference>
<organism evidence="9 10">
    <name type="scientific">Candidatus Enterococcus lowellii</name>
    <dbReference type="NCBI Taxonomy" id="2230877"/>
    <lineage>
        <taxon>Bacteria</taxon>
        <taxon>Bacillati</taxon>
        <taxon>Bacillota</taxon>
        <taxon>Bacilli</taxon>
        <taxon>Lactobacillales</taxon>
        <taxon>Enterococcaceae</taxon>
        <taxon>Enterococcus</taxon>
    </lineage>
</organism>
<comment type="catalytic activity">
    <reaction evidence="6 7">
        <text>Release of N-terminal amino acids, preferentially methionine, from peptides and arylamides.</text>
        <dbReference type="EC" id="3.4.11.18"/>
    </reaction>
</comment>
<evidence type="ECO:0000259" key="8">
    <source>
        <dbReference type="Pfam" id="PF00557"/>
    </source>
</evidence>
<dbReference type="InterPro" id="IPR001714">
    <property type="entry name" value="Pept_M24_MAP"/>
</dbReference>
<dbReference type="Proteomes" id="UP000664701">
    <property type="component" value="Chromosome"/>
</dbReference>
<reference evidence="9 10" key="1">
    <citation type="submission" date="2024-03" db="EMBL/GenBank/DDBJ databases">
        <title>The Genome Sequence of Enterococcus sp. DIV2402.</title>
        <authorList>
            <consortium name="The Broad Institute Genomics Platform"/>
            <consortium name="The Broad Institute Microbial Omics Core"/>
            <consortium name="The Broad Institute Genomic Center for Infectious Diseases"/>
            <person name="Earl A."/>
            <person name="Manson A."/>
            <person name="Gilmore M."/>
            <person name="Schwartman J."/>
            <person name="Shea T."/>
            <person name="Abouelleil A."/>
            <person name="Cao P."/>
            <person name="Chapman S."/>
            <person name="Cusick C."/>
            <person name="Young S."/>
            <person name="Neafsey D."/>
            <person name="Nusbaum C."/>
            <person name="Birren B."/>
        </authorList>
    </citation>
    <scope>NUCLEOTIDE SEQUENCE [LARGE SCALE GENOMIC DNA]</scope>
    <source>
        <strain evidence="9 10">DIV2402</strain>
    </source>
</reference>
<feature type="binding site" evidence="6">
    <location>
        <position position="94"/>
    </location>
    <ligand>
        <name>a divalent metal cation</name>
        <dbReference type="ChEBI" id="CHEBI:60240"/>
        <label>1</label>
    </ligand>
</feature>
<feature type="binding site" evidence="6">
    <location>
        <position position="232"/>
    </location>
    <ligand>
        <name>a divalent metal cation</name>
        <dbReference type="ChEBI" id="CHEBI:60240"/>
        <label>1</label>
    </ligand>
</feature>
<comment type="similarity">
    <text evidence="6">Belongs to the peptidase M24A family. Methionine aminopeptidase type 1 subfamily.</text>
</comment>
<dbReference type="InterPro" id="IPR002467">
    <property type="entry name" value="Pept_M24A_MAP1"/>
</dbReference>
<evidence type="ECO:0000256" key="7">
    <source>
        <dbReference type="RuleBase" id="RU003653"/>
    </source>
</evidence>
<gene>
    <name evidence="6" type="primary">map</name>
    <name evidence="9" type="ORF">DOK78_002826</name>
</gene>
<keyword evidence="10" id="KW-1185">Reference proteome</keyword>
<dbReference type="CDD" id="cd01086">
    <property type="entry name" value="MetAP1"/>
    <property type="match status" value="1"/>
</dbReference>
<comment type="cofactor">
    <cofactor evidence="6">
        <name>Co(2+)</name>
        <dbReference type="ChEBI" id="CHEBI:48828"/>
    </cofactor>
    <cofactor evidence="6">
        <name>Zn(2+)</name>
        <dbReference type="ChEBI" id="CHEBI:29105"/>
    </cofactor>
    <cofactor evidence="6">
        <name>Mn(2+)</name>
        <dbReference type="ChEBI" id="CHEBI:29035"/>
    </cofactor>
    <cofactor evidence="6">
        <name>Fe(2+)</name>
        <dbReference type="ChEBI" id="CHEBI:29033"/>
    </cofactor>
    <text evidence="6">Binds 2 divalent metal cations per subunit. Has a high-affinity and a low affinity metal-binding site. The true nature of the physiological cofactor is under debate. The enzyme is active with cobalt, zinc, manganese or divalent iron ions. Most likely, methionine aminopeptidases function as mononuclear Fe(2+)-metalloproteases under physiological conditions, and the catalytically relevant metal-binding site has been assigned to the histidine-containing high-affinity site.</text>
</comment>
<evidence type="ECO:0000256" key="1">
    <source>
        <dbReference type="ARBA" id="ARBA00002521"/>
    </source>
</evidence>
<dbReference type="EC" id="3.4.11.18" evidence="6 7"/>
<evidence type="ECO:0000256" key="6">
    <source>
        <dbReference type="HAMAP-Rule" id="MF_01974"/>
    </source>
</evidence>
<comment type="caution">
    <text evidence="6">Lacks conserved residue(s) required for the propagation of feature annotation.</text>
</comment>